<accession>Q0G430</accession>
<proteinExistence type="predicted"/>
<evidence type="ECO:0000313" key="2">
    <source>
        <dbReference type="EMBL" id="EAU41651.1"/>
    </source>
</evidence>
<keyword evidence="1" id="KW-1133">Transmembrane helix</keyword>
<evidence type="ECO:0000313" key="3">
    <source>
        <dbReference type="Proteomes" id="UP000004310"/>
    </source>
</evidence>
<sequence length="139" mass="14263">MRMGERLGALVLVGLLCCLVLIDILLNGRPLELMAAPAAALLLASGAVAFYSRGTSEGRGAPYAVGPVRRPENGWNRLLIVSVAIALISPRIGVPFLAYAIARQGGAGTGASISVVLIAVLTTEGLFAMVVGAPLPLFP</sequence>
<organism evidence="2 3">
    <name type="scientific">Fulvimarina pelagi HTCC2506</name>
    <dbReference type="NCBI Taxonomy" id="314231"/>
    <lineage>
        <taxon>Bacteria</taxon>
        <taxon>Pseudomonadati</taxon>
        <taxon>Pseudomonadota</taxon>
        <taxon>Alphaproteobacteria</taxon>
        <taxon>Hyphomicrobiales</taxon>
        <taxon>Aurantimonadaceae</taxon>
        <taxon>Fulvimarina</taxon>
    </lineage>
</organism>
<dbReference type="STRING" id="217511.GCA_001463845_02985"/>
<name>Q0G430_9HYPH</name>
<gene>
    <name evidence="2" type="ORF">FP2506_14499</name>
</gene>
<dbReference type="AlphaFoldDB" id="Q0G430"/>
<comment type="caution">
    <text evidence="2">The sequence shown here is derived from an EMBL/GenBank/DDBJ whole genome shotgun (WGS) entry which is preliminary data.</text>
</comment>
<feature type="transmembrane region" description="Helical" evidence="1">
    <location>
        <begin position="33"/>
        <end position="51"/>
    </location>
</feature>
<dbReference type="EMBL" id="AATP01000002">
    <property type="protein sequence ID" value="EAU41651.1"/>
    <property type="molecule type" value="Genomic_DNA"/>
</dbReference>
<feature type="transmembrane region" description="Helical" evidence="1">
    <location>
        <begin position="78"/>
        <end position="101"/>
    </location>
</feature>
<feature type="transmembrane region" description="Helical" evidence="1">
    <location>
        <begin position="113"/>
        <end position="138"/>
    </location>
</feature>
<keyword evidence="1" id="KW-0812">Transmembrane</keyword>
<protein>
    <submittedName>
        <fullName evidence="2">Uncharacterized protein</fullName>
    </submittedName>
</protein>
<feature type="transmembrane region" description="Helical" evidence="1">
    <location>
        <begin position="7"/>
        <end position="27"/>
    </location>
</feature>
<reference evidence="2 3" key="1">
    <citation type="journal article" date="2010" name="J. Bacteriol.">
        <title>Genome sequence of Fulvimarina pelagi HTCC2506T, a Mn(II)-oxidizing alphaproteobacterium possessing an aerobic anoxygenic photosynthetic gene cluster and Xanthorhodopsin.</title>
        <authorList>
            <person name="Kang I."/>
            <person name="Oh H.M."/>
            <person name="Lim S.I."/>
            <person name="Ferriera S."/>
            <person name="Giovannoni S.J."/>
            <person name="Cho J.C."/>
        </authorList>
    </citation>
    <scope>NUCLEOTIDE SEQUENCE [LARGE SCALE GENOMIC DNA]</scope>
    <source>
        <strain evidence="2 3">HTCC2506</strain>
    </source>
</reference>
<keyword evidence="3" id="KW-1185">Reference proteome</keyword>
<evidence type="ECO:0000256" key="1">
    <source>
        <dbReference type="SAM" id="Phobius"/>
    </source>
</evidence>
<keyword evidence="1" id="KW-0472">Membrane</keyword>
<dbReference type="Proteomes" id="UP000004310">
    <property type="component" value="Unassembled WGS sequence"/>
</dbReference>
<dbReference type="HOGENOM" id="CLU_1842209_0_0_5"/>